<organism evidence="3">
    <name type="scientific">Schistocephalus solidus</name>
    <name type="common">Tapeworm</name>
    <dbReference type="NCBI Taxonomy" id="70667"/>
    <lineage>
        <taxon>Eukaryota</taxon>
        <taxon>Metazoa</taxon>
        <taxon>Spiralia</taxon>
        <taxon>Lophotrochozoa</taxon>
        <taxon>Platyhelminthes</taxon>
        <taxon>Cestoda</taxon>
        <taxon>Eucestoda</taxon>
        <taxon>Diphyllobothriidea</taxon>
        <taxon>Diphyllobothriidae</taxon>
        <taxon>Schistocephalus</taxon>
    </lineage>
</organism>
<dbReference type="WBParaSite" id="SSLN_0002052501-mRNA-1">
    <property type="protein sequence ID" value="SSLN_0002052501-mRNA-1"/>
    <property type="gene ID" value="SSLN_0002052501"/>
</dbReference>
<accession>A0A183TTJ2</accession>
<proteinExistence type="predicted"/>
<protein>
    <submittedName>
        <fullName evidence="1 3">Uncharacterized protein</fullName>
    </submittedName>
</protein>
<evidence type="ECO:0000313" key="2">
    <source>
        <dbReference type="Proteomes" id="UP000275846"/>
    </source>
</evidence>
<dbReference type="AlphaFoldDB" id="A0A183TTJ2"/>
<keyword evidence="2" id="KW-1185">Reference proteome</keyword>
<gene>
    <name evidence="1" type="ORF">SSLN_LOCUS19790</name>
</gene>
<dbReference type="EMBL" id="UYSU01049376">
    <property type="protein sequence ID" value="VDM06176.1"/>
    <property type="molecule type" value="Genomic_DNA"/>
</dbReference>
<evidence type="ECO:0000313" key="1">
    <source>
        <dbReference type="EMBL" id="VDM06176.1"/>
    </source>
</evidence>
<sequence>MNYPKMQTTATDTGLPHSSADSSVCHNCDKPVCSAPSKVSFSVACSTHHEDNGDYVIHLDEPILVAGDVRIKIRAKDGVLPKVQGSHPLGCVLLYDAFLNASVVFFIVCSLHASSQLFANQQDVKKRFPFRPTPLFLLSPKDELLFK</sequence>
<name>A0A183TTJ2_SCHSO</name>
<evidence type="ECO:0000313" key="3">
    <source>
        <dbReference type="WBParaSite" id="SSLN_0002052501-mRNA-1"/>
    </source>
</evidence>
<reference evidence="1 2" key="2">
    <citation type="submission" date="2018-11" db="EMBL/GenBank/DDBJ databases">
        <authorList>
            <consortium name="Pathogen Informatics"/>
        </authorList>
    </citation>
    <scope>NUCLEOTIDE SEQUENCE [LARGE SCALE GENOMIC DNA]</scope>
    <source>
        <strain evidence="1 2">NST_G2</strain>
    </source>
</reference>
<reference evidence="3" key="1">
    <citation type="submission" date="2016-06" db="UniProtKB">
        <authorList>
            <consortium name="WormBaseParasite"/>
        </authorList>
    </citation>
    <scope>IDENTIFICATION</scope>
</reference>
<dbReference type="Proteomes" id="UP000275846">
    <property type="component" value="Unassembled WGS sequence"/>
</dbReference>